<accession>A0A8J4A251</accession>
<dbReference type="EMBL" id="BOPH01000125">
    <property type="protein sequence ID" value="GIJ73786.1"/>
    <property type="molecule type" value="Genomic_DNA"/>
</dbReference>
<dbReference type="Proteomes" id="UP000635606">
    <property type="component" value="Unassembled WGS sequence"/>
</dbReference>
<evidence type="ECO:0008006" key="3">
    <source>
        <dbReference type="Google" id="ProtNLM"/>
    </source>
</evidence>
<dbReference type="InterPro" id="IPR015068">
    <property type="entry name" value="DUF1877"/>
</dbReference>
<comment type="caution">
    <text evidence="1">The sequence shown here is derived from an EMBL/GenBank/DDBJ whole genome shotgun (WGS) entry which is preliminary data.</text>
</comment>
<dbReference type="InterPro" id="IPR035944">
    <property type="entry name" value="YfbM-like_sf"/>
</dbReference>
<dbReference type="Gene3D" id="3.40.1760.10">
    <property type="entry name" value="YfbM-like super family"/>
    <property type="match status" value="1"/>
</dbReference>
<reference evidence="1" key="1">
    <citation type="submission" date="2021-01" db="EMBL/GenBank/DDBJ databases">
        <title>Whole genome shotgun sequence of Virgisporangium ochraceum NBRC 16418.</title>
        <authorList>
            <person name="Komaki H."/>
            <person name="Tamura T."/>
        </authorList>
    </citation>
    <scope>NUCLEOTIDE SEQUENCE</scope>
    <source>
        <strain evidence="1">NBRC 16418</strain>
    </source>
</reference>
<proteinExistence type="predicted"/>
<dbReference type="Pfam" id="PF08974">
    <property type="entry name" value="DUF1877"/>
    <property type="match status" value="1"/>
</dbReference>
<keyword evidence="2" id="KW-1185">Reference proteome</keyword>
<gene>
    <name evidence="1" type="ORF">Voc01_087030</name>
</gene>
<name>A0A8J4A251_9ACTN</name>
<organism evidence="1 2">
    <name type="scientific">Virgisporangium ochraceum</name>
    <dbReference type="NCBI Taxonomy" id="65505"/>
    <lineage>
        <taxon>Bacteria</taxon>
        <taxon>Bacillati</taxon>
        <taxon>Actinomycetota</taxon>
        <taxon>Actinomycetes</taxon>
        <taxon>Micromonosporales</taxon>
        <taxon>Micromonosporaceae</taxon>
        <taxon>Virgisporangium</taxon>
    </lineage>
</organism>
<evidence type="ECO:0000313" key="1">
    <source>
        <dbReference type="EMBL" id="GIJ73786.1"/>
    </source>
</evidence>
<protein>
    <recommendedName>
        <fullName evidence="3">DUF1877 domain-containing protein</fullName>
    </recommendedName>
</protein>
<dbReference type="AlphaFoldDB" id="A0A8J4A251"/>
<evidence type="ECO:0000313" key="2">
    <source>
        <dbReference type="Proteomes" id="UP000635606"/>
    </source>
</evidence>
<dbReference type="SUPFAM" id="SSF111069">
    <property type="entry name" value="Hypothetical protein yfbM"/>
    <property type="match status" value="1"/>
</dbReference>
<sequence>MGMVMSFHRVTPDELARVVEDPGCVDDILEAAGERAQADGSPDGDLDKSWAGLDFLLAAADVPVDIEDGVMDYLDDDGTVSVWDATKVAEAARVLRSTPFGELARHHDPARMTELDIYPGIIWVRDGDEALDWLRECYEALVAFLDDAASRGCAVVKTFG</sequence>